<dbReference type="Pfam" id="PF03102">
    <property type="entry name" value="NeuB"/>
    <property type="match status" value="1"/>
</dbReference>
<comment type="caution">
    <text evidence="3">The sequence shown here is derived from an EMBL/GenBank/DDBJ whole genome shotgun (WGS) entry which is preliminary data.</text>
</comment>
<dbReference type="STRING" id="1428644.BIV57_09585"/>
<dbReference type="SUPFAM" id="SSF51569">
    <property type="entry name" value="Aldolase"/>
    <property type="match status" value="1"/>
</dbReference>
<dbReference type="OrthoDB" id="9814210at2"/>
<dbReference type="Gene3D" id="3.90.1210.10">
    <property type="entry name" value="Antifreeze-like/N-acetylneuraminic acid synthase C-terminal domain"/>
    <property type="match status" value="1"/>
</dbReference>
<dbReference type="Pfam" id="PF08666">
    <property type="entry name" value="SAF"/>
    <property type="match status" value="1"/>
</dbReference>
<evidence type="ECO:0000313" key="4">
    <source>
        <dbReference type="Proteomes" id="UP000243342"/>
    </source>
</evidence>
<dbReference type="AlphaFoldDB" id="A0A1J7C8E8"/>
<protein>
    <recommendedName>
        <fullName evidence="2">SAF domain-containing protein</fullName>
    </recommendedName>
</protein>
<dbReference type="InterPro" id="IPR057736">
    <property type="entry name" value="SAF_PseI/NeuA/NeuB"/>
</dbReference>
<dbReference type="InterPro" id="IPR036732">
    <property type="entry name" value="AFP_Neu5c_C_sf"/>
</dbReference>
<dbReference type="GO" id="GO:0047444">
    <property type="term" value="F:N-acylneuraminate-9-phosphate synthase activity"/>
    <property type="evidence" value="ECO:0007669"/>
    <property type="project" value="TreeGrafter"/>
</dbReference>
<keyword evidence="4" id="KW-1185">Reference proteome</keyword>
<gene>
    <name evidence="3" type="ORF">BIV57_09585</name>
</gene>
<organism evidence="3 4">
    <name type="scientific">Mangrovactinospora gilvigrisea</name>
    <dbReference type="NCBI Taxonomy" id="1428644"/>
    <lineage>
        <taxon>Bacteria</taxon>
        <taxon>Bacillati</taxon>
        <taxon>Actinomycetota</taxon>
        <taxon>Actinomycetes</taxon>
        <taxon>Kitasatosporales</taxon>
        <taxon>Streptomycetaceae</taxon>
        <taxon>Mangrovactinospora</taxon>
    </lineage>
</organism>
<dbReference type="InterPro" id="IPR013132">
    <property type="entry name" value="PseI/NeuA/B-like_N"/>
</dbReference>
<dbReference type="SUPFAM" id="SSF51269">
    <property type="entry name" value="AFP III-like domain"/>
    <property type="match status" value="1"/>
</dbReference>
<evidence type="ECO:0000313" key="3">
    <source>
        <dbReference type="EMBL" id="OIV37804.1"/>
    </source>
</evidence>
<dbReference type="InterPro" id="IPR051690">
    <property type="entry name" value="PseI-like"/>
</dbReference>
<accession>A0A1J7C8E8</accession>
<evidence type="ECO:0000256" key="1">
    <source>
        <dbReference type="SAM" id="MobiDB-lite"/>
    </source>
</evidence>
<dbReference type="Gene3D" id="3.20.20.70">
    <property type="entry name" value="Aldolase class I"/>
    <property type="match status" value="1"/>
</dbReference>
<sequence length="376" mass="40560">MGSISIAGRPVGNATRPYVIAEIGHNHGGSLEAAKELVRAAAEAGADGVKLQKRTNRAIFTEAMYNAEYTGRNSFGPTYGAHREYLELDQSDYQELQKVAFECNVDLFATAFDPQSVDFLEKLDAPAIKIASGDLTYTQLLRTAAATGIPMIVSTGGADAAEVRRAYEAIRGESATVPLALLQCTATYPARPEELNLGVISTYAREFDDPHTVTGYSGHDSGIDGALLAVGLGARVVEKHFTLDRTAPGSDHHFSLLPEELGELTSRLDLWARMLGDPRKQRLPQEAAALRKMRKCLVAARDLEPDAVLTEKDIAFKSPGDGPMLPYEADELIGRTMRVAVRRDEFFDRGMLAPAGTPSRGGTGRREPAATAGSRP</sequence>
<feature type="domain" description="SAF" evidence="2">
    <location>
        <begin position="294"/>
        <end position="353"/>
    </location>
</feature>
<reference evidence="3 4" key="1">
    <citation type="submission" date="2016-10" db="EMBL/GenBank/DDBJ databases">
        <title>Genome sequence of Streptomyces gilvigriseus MUSC 26.</title>
        <authorList>
            <person name="Lee L.-H."/>
            <person name="Ser H.-L."/>
        </authorList>
    </citation>
    <scope>NUCLEOTIDE SEQUENCE [LARGE SCALE GENOMIC DNA]</scope>
    <source>
        <strain evidence="3 4">MUSC 26</strain>
    </source>
</reference>
<name>A0A1J7C8E8_9ACTN</name>
<dbReference type="PANTHER" id="PTHR42966">
    <property type="entry name" value="N-ACETYLNEURAMINATE SYNTHASE"/>
    <property type="match status" value="1"/>
</dbReference>
<dbReference type="RefSeq" id="WP_071656302.1">
    <property type="nucleotide sequence ID" value="NZ_MLCF01000043.1"/>
</dbReference>
<evidence type="ECO:0000259" key="2">
    <source>
        <dbReference type="SMART" id="SM00858"/>
    </source>
</evidence>
<dbReference type="EMBL" id="MLCF01000043">
    <property type="protein sequence ID" value="OIV37804.1"/>
    <property type="molecule type" value="Genomic_DNA"/>
</dbReference>
<dbReference type="InterPro" id="IPR013785">
    <property type="entry name" value="Aldolase_TIM"/>
</dbReference>
<dbReference type="GO" id="GO:0016051">
    <property type="term" value="P:carbohydrate biosynthetic process"/>
    <property type="evidence" value="ECO:0007669"/>
    <property type="project" value="InterPro"/>
</dbReference>
<dbReference type="PANTHER" id="PTHR42966:SF1">
    <property type="entry name" value="SIALIC ACID SYNTHASE"/>
    <property type="match status" value="1"/>
</dbReference>
<dbReference type="Proteomes" id="UP000243342">
    <property type="component" value="Unassembled WGS sequence"/>
</dbReference>
<feature type="region of interest" description="Disordered" evidence="1">
    <location>
        <begin position="350"/>
        <end position="376"/>
    </location>
</feature>
<proteinExistence type="predicted"/>
<dbReference type="SMART" id="SM00858">
    <property type="entry name" value="SAF"/>
    <property type="match status" value="1"/>
</dbReference>
<dbReference type="CDD" id="cd11615">
    <property type="entry name" value="SAF_NeuB_like"/>
    <property type="match status" value="1"/>
</dbReference>
<dbReference type="InterPro" id="IPR013974">
    <property type="entry name" value="SAF"/>
</dbReference>